<dbReference type="eggNOG" id="ENOG502S2DU">
    <property type="taxonomic scope" value="Eukaryota"/>
</dbReference>
<dbReference type="GeneID" id="27903261"/>
<dbReference type="InterPro" id="IPR001206">
    <property type="entry name" value="Diacylglycerol_kinase_cat_dom"/>
</dbReference>
<dbReference type="SUPFAM" id="SSF111331">
    <property type="entry name" value="NAD kinase/diacylglycerol kinase-like"/>
    <property type="match status" value="1"/>
</dbReference>
<proteinExistence type="predicted"/>
<dbReference type="OrthoDB" id="3853857at2759"/>
<protein>
    <recommendedName>
        <fullName evidence="1">DAGKc domain-containing protein</fullName>
    </recommendedName>
</protein>
<dbReference type="PANTHER" id="PTHR12358:SF108">
    <property type="entry name" value="DAGKC DOMAIN-CONTAINING PROTEIN"/>
    <property type="match status" value="1"/>
</dbReference>
<dbReference type="Pfam" id="PF00781">
    <property type="entry name" value="DAGK_cat"/>
    <property type="match status" value="1"/>
</dbReference>
<sequence length="430" mass="46743">MIPAKNILVCAPTQGGEEGDHHCLYVEENQDAAQDSSASPVLFRKVILNNPPDSLIKEFIAPASGANWETRQDRGGVQANFHIIVSTGSGTGLALGVWNQLVKPALDYIKVQESKDYVLHITTSENSISDLTRDILLPQANLGISQSVMLMSGDGGVVDIVNTLLSGQRGHKYKKPNIALLPLGTGNALAHSAGLTQDNSLGLRTWLRGGLKELPLFCAKFSSGARSLFDEARQERPLHVENDVAVAYGSVVASWGLHAGLVADSDTTEFRKFGVERFKMAAQQALAPSDGSLPHVYKAKVSIQRPGDRSWHVLRNGEHAYVLATLCNQLEKSFTISPASSALDGKLRLVHFGPMSGDEAMSIMGKAYQGGLHVNDERVGYEEIEALRIEFQEEEGRWRRVCIDGKIIRVEKDGWVEVRSGQAGVVDLVV</sequence>
<dbReference type="Gene3D" id="3.40.50.10330">
    <property type="entry name" value="Probable inorganic polyphosphate/atp-NAD kinase, domain 1"/>
    <property type="match status" value="1"/>
</dbReference>
<dbReference type="RefSeq" id="XP_016759553.1">
    <property type="nucleotide sequence ID" value="XM_016906124.1"/>
</dbReference>
<gene>
    <name evidence="2" type="ORF">SEPMUDRAFT_150371</name>
</gene>
<dbReference type="EMBL" id="KB456266">
    <property type="protein sequence ID" value="EMF11432.1"/>
    <property type="molecule type" value="Genomic_DNA"/>
</dbReference>
<evidence type="ECO:0000313" key="3">
    <source>
        <dbReference type="Proteomes" id="UP000016931"/>
    </source>
</evidence>
<dbReference type="GO" id="GO:0016020">
    <property type="term" value="C:membrane"/>
    <property type="evidence" value="ECO:0007669"/>
    <property type="project" value="TreeGrafter"/>
</dbReference>
<evidence type="ECO:0000259" key="1">
    <source>
        <dbReference type="PROSITE" id="PS50146"/>
    </source>
</evidence>
<dbReference type="GO" id="GO:0001727">
    <property type="term" value="F:lipid kinase activity"/>
    <property type="evidence" value="ECO:0007669"/>
    <property type="project" value="TreeGrafter"/>
</dbReference>
<dbReference type="Gene3D" id="2.60.200.40">
    <property type="match status" value="1"/>
</dbReference>
<dbReference type="GO" id="GO:0046512">
    <property type="term" value="P:sphingosine biosynthetic process"/>
    <property type="evidence" value="ECO:0007669"/>
    <property type="project" value="TreeGrafter"/>
</dbReference>
<dbReference type="HOGENOM" id="CLU_021934_0_0_1"/>
<dbReference type="STRING" id="692275.M3D2R2"/>
<dbReference type="OMA" id="YGFHASI"/>
<organism evidence="2 3">
    <name type="scientific">Sphaerulina musiva (strain SO2202)</name>
    <name type="common">Poplar stem canker fungus</name>
    <name type="synonym">Septoria musiva</name>
    <dbReference type="NCBI Taxonomy" id="692275"/>
    <lineage>
        <taxon>Eukaryota</taxon>
        <taxon>Fungi</taxon>
        <taxon>Dikarya</taxon>
        <taxon>Ascomycota</taxon>
        <taxon>Pezizomycotina</taxon>
        <taxon>Dothideomycetes</taxon>
        <taxon>Dothideomycetidae</taxon>
        <taxon>Mycosphaerellales</taxon>
        <taxon>Mycosphaerellaceae</taxon>
        <taxon>Sphaerulina</taxon>
    </lineage>
</organism>
<dbReference type="InterPro" id="IPR050187">
    <property type="entry name" value="Lipid_Phosphate_FormReg"/>
</dbReference>
<dbReference type="PROSITE" id="PS50146">
    <property type="entry name" value="DAGK"/>
    <property type="match status" value="1"/>
</dbReference>
<dbReference type="InterPro" id="IPR017438">
    <property type="entry name" value="ATP-NAD_kinase_N"/>
</dbReference>
<feature type="domain" description="DAGKc" evidence="1">
    <location>
        <begin position="76"/>
        <end position="225"/>
    </location>
</feature>
<keyword evidence="3" id="KW-1185">Reference proteome</keyword>
<name>M3D2R2_SPHMS</name>
<dbReference type="InterPro" id="IPR016064">
    <property type="entry name" value="NAD/diacylglycerol_kinase_sf"/>
</dbReference>
<dbReference type="PANTHER" id="PTHR12358">
    <property type="entry name" value="SPHINGOSINE KINASE"/>
    <property type="match status" value="1"/>
</dbReference>
<reference evidence="2 3" key="1">
    <citation type="journal article" date="2012" name="PLoS Pathog.">
        <title>Diverse lifestyles and strategies of plant pathogenesis encoded in the genomes of eighteen Dothideomycetes fungi.</title>
        <authorList>
            <person name="Ohm R.A."/>
            <person name="Feau N."/>
            <person name="Henrissat B."/>
            <person name="Schoch C.L."/>
            <person name="Horwitz B.A."/>
            <person name="Barry K.W."/>
            <person name="Condon B.J."/>
            <person name="Copeland A.C."/>
            <person name="Dhillon B."/>
            <person name="Glaser F."/>
            <person name="Hesse C.N."/>
            <person name="Kosti I."/>
            <person name="LaButti K."/>
            <person name="Lindquist E.A."/>
            <person name="Lucas S."/>
            <person name="Salamov A.A."/>
            <person name="Bradshaw R.E."/>
            <person name="Ciuffetti L."/>
            <person name="Hamelin R.C."/>
            <person name="Kema G.H.J."/>
            <person name="Lawrence C."/>
            <person name="Scott J.A."/>
            <person name="Spatafora J.W."/>
            <person name="Turgeon B.G."/>
            <person name="de Wit P.J.G.M."/>
            <person name="Zhong S."/>
            <person name="Goodwin S.B."/>
            <person name="Grigoriev I.V."/>
        </authorList>
    </citation>
    <scope>NUCLEOTIDE SEQUENCE [LARGE SCALE GENOMIC DNA]</scope>
    <source>
        <strain evidence="2 3">SO2202</strain>
    </source>
</reference>
<evidence type="ECO:0000313" key="2">
    <source>
        <dbReference type="EMBL" id="EMF11432.1"/>
    </source>
</evidence>
<accession>M3D2R2</accession>
<dbReference type="Proteomes" id="UP000016931">
    <property type="component" value="Unassembled WGS sequence"/>
</dbReference>
<dbReference type="AlphaFoldDB" id="M3D2R2"/>
<dbReference type="GO" id="GO:0005737">
    <property type="term" value="C:cytoplasm"/>
    <property type="evidence" value="ECO:0007669"/>
    <property type="project" value="TreeGrafter"/>
</dbReference>